<evidence type="ECO:0000256" key="1">
    <source>
        <dbReference type="ARBA" id="ARBA00022603"/>
    </source>
</evidence>
<proteinExistence type="predicted"/>
<evidence type="ECO:0000256" key="2">
    <source>
        <dbReference type="ARBA" id="ARBA00022679"/>
    </source>
</evidence>
<keyword evidence="2 4" id="KW-0808">Transferase</keyword>
<reference evidence="4 5" key="1">
    <citation type="submission" date="2021-04" db="EMBL/GenBank/DDBJ databases">
        <authorList>
            <person name="Pira H."/>
            <person name="Risdian C."/>
            <person name="Wink J."/>
        </authorList>
    </citation>
    <scope>NUCLEOTIDE SEQUENCE [LARGE SCALE GENOMIC DNA]</scope>
    <source>
        <strain evidence="4 5">WH53</strain>
    </source>
</reference>
<keyword evidence="3" id="KW-0949">S-adenosyl-L-methionine</keyword>
<dbReference type="EMBL" id="JAGSOY010000006">
    <property type="protein sequence ID" value="MBU2710337.1"/>
    <property type="molecule type" value="Genomic_DNA"/>
</dbReference>
<gene>
    <name evidence="4" type="ORF">KCG35_04650</name>
</gene>
<dbReference type="InterPro" id="IPR050362">
    <property type="entry name" value="Cation-dep_OMT"/>
</dbReference>
<dbReference type="PANTHER" id="PTHR10509">
    <property type="entry name" value="O-METHYLTRANSFERASE-RELATED"/>
    <property type="match status" value="1"/>
</dbReference>
<dbReference type="InterPro" id="IPR002935">
    <property type="entry name" value="SAM_O-MeTrfase"/>
</dbReference>
<dbReference type="InterPro" id="IPR029063">
    <property type="entry name" value="SAM-dependent_MTases_sf"/>
</dbReference>
<dbReference type="PANTHER" id="PTHR10509:SF14">
    <property type="entry name" value="CAFFEOYL-COA O-METHYLTRANSFERASE 3-RELATED"/>
    <property type="match status" value="1"/>
</dbReference>
<dbReference type="GO" id="GO:0032259">
    <property type="term" value="P:methylation"/>
    <property type="evidence" value="ECO:0007669"/>
    <property type="project" value="UniProtKB-KW"/>
</dbReference>
<dbReference type="EC" id="2.1.1.-" evidence="4"/>
<comment type="caution">
    <text evidence="4">The sequence shown here is derived from an EMBL/GenBank/DDBJ whole genome shotgun (WGS) entry which is preliminary data.</text>
</comment>
<dbReference type="CDD" id="cd02440">
    <property type="entry name" value="AdoMet_MTases"/>
    <property type="match status" value="1"/>
</dbReference>
<accession>A0ABS5ZBP0</accession>
<sequence>MLDYLVNPDIEDYCHQHTTKESDLLLSLIDETNQNMGYPVKLSGRQVGRLLKLIVSISQTKTILEIGMFTGYSALSMAEALPEEGKIICCETNPRAIEFAKQFFEQSPHGHKIDIRFGKALDTISSLVEMTFDLVFIDADKKNYTHYLHSTLPLVRSGGLIIVDNALWQGNVLTPNDERDQAVAELNRYVAESETLENVLLSIRDGVNIIRKC</sequence>
<dbReference type="Pfam" id="PF01596">
    <property type="entry name" value="Methyltransf_3"/>
    <property type="match status" value="1"/>
</dbReference>
<evidence type="ECO:0000256" key="3">
    <source>
        <dbReference type="ARBA" id="ARBA00022691"/>
    </source>
</evidence>
<dbReference type="SUPFAM" id="SSF53335">
    <property type="entry name" value="S-adenosyl-L-methionine-dependent methyltransferases"/>
    <property type="match status" value="1"/>
</dbReference>
<protein>
    <submittedName>
        <fullName evidence="4">Class I SAM-dependent methyltransferase</fullName>
        <ecNumber evidence="4">2.1.1.-</ecNumber>
    </submittedName>
</protein>
<dbReference type="PROSITE" id="PS51682">
    <property type="entry name" value="SAM_OMT_I"/>
    <property type="match status" value="1"/>
</dbReference>
<organism evidence="4 5">
    <name type="scientific">Zooshikella harenae</name>
    <dbReference type="NCBI Taxonomy" id="2827238"/>
    <lineage>
        <taxon>Bacteria</taxon>
        <taxon>Pseudomonadati</taxon>
        <taxon>Pseudomonadota</taxon>
        <taxon>Gammaproteobacteria</taxon>
        <taxon>Oceanospirillales</taxon>
        <taxon>Zooshikellaceae</taxon>
        <taxon>Zooshikella</taxon>
    </lineage>
</organism>
<keyword evidence="1 4" id="KW-0489">Methyltransferase</keyword>
<evidence type="ECO:0000313" key="5">
    <source>
        <dbReference type="Proteomes" id="UP000690515"/>
    </source>
</evidence>
<dbReference type="GO" id="GO:0008168">
    <property type="term" value="F:methyltransferase activity"/>
    <property type="evidence" value="ECO:0007669"/>
    <property type="project" value="UniProtKB-KW"/>
</dbReference>
<dbReference type="Gene3D" id="3.40.50.150">
    <property type="entry name" value="Vaccinia Virus protein VP39"/>
    <property type="match status" value="1"/>
</dbReference>
<keyword evidence="5" id="KW-1185">Reference proteome</keyword>
<dbReference type="RefSeq" id="WP_215818499.1">
    <property type="nucleotide sequence ID" value="NZ_JAGSOY010000006.1"/>
</dbReference>
<name>A0ABS5ZBP0_9GAMM</name>
<evidence type="ECO:0000313" key="4">
    <source>
        <dbReference type="EMBL" id="MBU2710337.1"/>
    </source>
</evidence>
<dbReference type="Proteomes" id="UP000690515">
    <property type="component" value="Unassembled WGS sequence"/>
</dbReference>